<dbReference type="InterPro" id="IPR010559">
    <property type="entry name" value="Sig_transdc_His_kin_internal"/>
</dbReference>
<feature type="transmembrane region" description="Helical" evidence="1">
    <location>
        <begin position="12"/>
        <end position="32"/>
    </location>
</feature>
<dbReference type="AlphaFoldDB" id="A0A1X7JWM8"/>
<keyword evidence="1" id="KW-1133">Transmembrane helix</keyword>
<dbReference type="Gene3D" id="6.10.340.10">
    <property type="match status" value="1"/>
</dbReference>
<dbReference type="GO" id="GO:0016020">
    <property type="term" value="C:membrane"/>
    <property type="evidence" value="ECO:0007669"/>
    <property type="project" value="InterPro"/>
</dbReference>
<dbReference type="Proteomes" id="UP000193834">
    <property type="component" value="Unassembled WGS sequence"/>
</dbReference>
<evidence type="ECO:0000259" key="2">
    <source>
        <dbReference type="Pfam" id="PF06580"/>
    </source>
</evidence>
<keyword evidence="1" id="KW-0472">Membrane</keyword>
<evidence type="ECO:0000313" key="4">
    <source>
        <dbReference type="Proteomes" id="UP000193834"/>
    </source>
</evidence>
<dbReference type="PANTHER" id="PTHR34220">
    <property type="entry name" value="SENSOR HISTIDINE KINASE YPDA"/>
    <property type="match status" value="1"/>
</dbReference>
<feature type="transmembrane region" description="Helical" evidence="1">
    <location>
        <begin position="280"/>
        <end position="302"/>
    </location>
</feature>
<keyword evidence="1" id="KW-0812">Transmembrane</keyword>
<organism evidence="3 4">
    <name type="scientific">Paenibacillus aquistagni</name>
    <dbReference type="NCBI Taxonomy" id="1852522"/>
    <lineage>
        <taxon>Bacteria</taxon>
        <taxon>Bacillati</taxon>
        <taxon>Bacillota</taxon>
        <taxon>Bacilli</taxon>
        <taxon>Bacillales</taxon>
        <taxon>Paenibacillaceae</taxon>
        <taxon>Paenibacillus</taxon>
    </lineage>
</organism>
<protein>
    <submittedName>
        <fullName evidence="3">Two-component system, sensor histidine kinase YesM</fullName>
    </submittedName>
</protein>
<dbReference type="Gene3D" id="3.30.565.10">
    <property type="entry name" value="Histidine kinase-like ATPase, C-terminal domain"/>
    <property type="match status" value="1"/>
</dbReference>
<dbReference type="STRING" id="1852522.SAMN06295960_1803"/>
<accession>A0A1X7JWM8</accession>
<dbReference type="SUPFAM" id="SSF55874">
    <property type="entry name" value="ATPase domain of HSP90 chaperone/DNA topoisomerase II/histidine kinase"/>
    <property type="match status" value="1"/>
</dbReference>
<keyword evidence="3" id="KW-0808">Transferase</keyword>
<dbReference type="Pfam" id="PF06580">
    <property type="entry name" value="His_kinase"/>
    <property type="match status" value="1"/>
</dbReference>
<feature type="domain" description="Signal transduction histidine kinase internal region" evidence="2">
    <location>
        <begin position="369"/>
        <end position="445"/>
    </location>
</feature>
<dbReference type="GO" id="GO:0000155">
    <property type="term" value="F:phosphorelay sensor kinase activity"/>
    <property type="evidence" value="ECO:0007669"/>
    <property type="project" value="InterPro"/>
</dbReference>
<keyword evidence="4" id="KW-1185">Reference proteome</keyword>
<evidence type="ECO:0000256" key="1">
    <source>
        <dbReference type="SAM" id="Phobius"/>
    </source>
</evidence>
<gene>
    <name evidence="3" type="ORF">SAMN06295960_1803</name>
</gene>
<dbReference type="InterPro" id="IPR036890">
    <property type="entry name" value="HATPase_C_sf"/>
</dbReference>
<dbReference type="EMBL" id="FXAZ01000002">
    <property type="protein sequence ID" value="SMG32762.1"/>
    <property type="molecule type" value="Genomic_DNA"/>
</dbReference>
<dbReference type="InterPro" id="IPR050640">
    <property type="entry name" value="Bact_2-comp_sensor_kinase"/>
</dbReference>
<keyword evidence="3" id="KW-0418">Kinase</keyword>
<dbReference type="PANTHER" id="PTHR34220:SF9">
    <property type="entry name" value="SIGNAL TRANSDUCTION HISTIDINE KINASE INTERNAL REGION DOMAIN-CONTAINING PROTEIN"/>
    <property type="match status" value="1"/>
</dbReference>
<dbReference type="RefSeq" id="WP_170936449.1">
    <property type="nucleotide sequence ID" value="NZ_FXAZ01000002.1"/>
</dbReference>
<evidence type="ECO:0000313" key="3">
    <source>
        <dbReference type="EMBL" id="SMG32762.1"/>
    </source>
</evidence>
<proteinExistence type="predicted"/>
<sequence length="590" mass="67676">MKRIDLQVYQKVIIVFAALVIPITAINIAINLNAVSYLRSKLLESTQDKVYYFRNQLNNQIAFIRNQHLNLLTDSNLVELNFRAGEIPKYEELLLTTRLQSNMLSIRNSNELVEDVAVHIESLNRMVSLSKGKRTYDASSKWEALRLLHMKNKQPYYLVDNQIYFIESTSNGTITTYVQLPLERLLQQIDNIIPKSGENGYFIADHRLQSAANFSGQASIQSDIMAEMRQLDEKRWQEGRFDLRIGDQHYLVIYSKINALGGILFTYMDGKAITGVISKYNGLVVVLAAAALIIIVVFSLSVNQMIHKPLHHLIRAFRKIELDPNQIATRSSIPSNEFNYLNKSFERMKQELNASIKQNYEHKLALQQSELKQLQSQINPHFLYNGFYNLYRMCRAEDMEGAAELSMRLANYYEFITRSGSDEVPLRLEYQHAVDYGEIQQIRFSRYIRMDIQAIPEALAELAVPRLVIQPIIENAFKHAFERGKTMETCLLRFEQKGDTLDIFVEDSGKTLADETIEQLNQKLQDPAAVTEKTGLINVCNRLKLRYGEDSGLKVSRSKLGGLCVCMSLPVNRAIKQLGGEENVPNPYRR</sequence>
<feature type="transmembrane region" description="Helical" evidence="1">
    <location>
        <begin position="250"/>
        <end position="268"/>
    </location>
</feature>
<reference evidence="3 4" key="1">
    <citation type="submission" date="2017-04" db="EMBL/GenBank/DDBJ databases">
        <authorList>
            <person name="Afonso C.L."/>
            <person name="Miller P.J."/>
            <person name="Scott M.A."/>
            <person name="Spackman E."/>
            <person name="Goraichik I."/>
            <person name="Dimitrov K.M."/>
            <person name="Suarez D.L."/>
            <person name="Swayne D.E."/>
        </authorList>
    </citation>
    <scope>NUCLEOTIDE SEQUENCE [LARGE SCALE GENOMIC DNA]</scope>
    <source>
        <strain evidence="3 4">11</strain>
    </source>
</reference>
<name>A0A1X7JWM8_9BACL</name>